<dbReference type="AlphaFoldDB" id="B4H830"/>
<dbReference type="OMA" id="NSCKERW"/>
<dbReference type="Proteomes" id="UP000008744">
    <property type="component" value="Unassembled WGS sequence"/>
</dbReference>
<feature type="compositionally biased region" description="Polar residues" evidence="2">
    <location>
        <begin position="234"/>
        <end position="260"/>
    </location>
</feature>
<comment type="subcellular location">
    <subcellularLocation>
        <location evidence="1">Nucleus</location>
    </subcellularLocation>
</comment>
<dbReference type="PhylomeDB" id="B4H830"/>
<evidence type="ECO:0000256" key="1">
    <source>
        <dbReference type="PROSITE-ProRule" id="PRU00371"/>
    </source>
</evidence>
<sequence length="286" mass="32477">MNTRASFRFPTPNDGIDILKAIQSKTPTPEVKEKNVKICRLVCQHPCLFDRSNAAYSKKSHINAAWRDISNRMNDSINSCKERWRNIRTSYARSIKDGFNQTRKYYLDEEVSFLKSHITPGVPRLPQGRRSRVNNKVHGRSDSNEFIFDTEHAQTKLEPDDEDTGDDASTGNDCKYENGVVPVPWASINPDDAFLQGLRPEMEQMNFRKKLYFKSRVYALLGEIFDTPEDASFSNHQLSGRSDANANGAMSTSSTTSVQPSLSTKKVKPKKRKSSKAISYLRTTLK</sequence>
<dbReference type="GO" id="GO:0005667">
    <property type="term" value="C:transcription regulator complex"/>
    <property type="evidence" value="ECO:0007669"/>
    <property type="project" value="TreeGrafter"/>
</dbReference>
<feature type="compositionally biased region" description="Basic and acidic residues" evidence="2">
    <location>
        <begin position="148"/>
        <end position="158"/>
    </location>
</feature>
<dbReference type="KEGG" id="dpe:6601959"/>
<protein>
    <submittedName>
        <fullName evidence="5">GL21014</fullName>
    </submittedName>
</protein>
<dbReference type="Pfam" id="PF02944">
    <property type="entry name" value="BESS"/>
    <property type="match status" value="1"/>
</dbReference>
<dbReference type="EMBL" id="CH479220">
    <property type="protein sequence ID" value="EDW34824.1"/>
    <property type="molecule type" value="Genomic_DNA"/>
</dbReference>
<name>B4H830_DROPE</name>
<dbReference type="InterPro" id="IPR004210">
    <property type="entry name" value="BESS_motif"/>
</dbReference>
<evidence type="ECO:0000256" key="2">
    <source>
        <dbReference type="SAM" id="MobiDB-lite"/>
    </source>
</evidence>
<feature type="region of interest" description="Disordered" evidence="2">
    <location>
        <begin position="148"/>
        <end position="174"/>
    </location>
</feature>
<dbReference type="HOGENOM" id="CLU_078329_0_0_1"/>
<evidence type="ECO:0000259" key="3">
    <source>
        <dbReference type="PROSITE" id="PS51029"/>
    </source>
</evidence>
<feature type="region of interest" description="Disordered" evidence="2">
    <location>
        <begin position="234"/>
        <end position="286"/>
    </location>
</feature>
<evidence type="ECO:0000313" key="5">
    <source>
        <dbReference type="EMBL" id="EDW34824.1"/>
    </source>
</evidence>
<evidence type="ECO:0000259" key="4">
    <source>
        <dbReference type="PROSITE" id="PS51031"/>
    </source>
</evidence>
<dbReference type="SMART" id="SM00595">
    <property type="entry name" value="MADF"/>
    <property type="match status" value="1"/>
</dbReference>
<dbReference type="GO" id="GO:0003677">
    <property type="term" value="F:DNA binding"/>
    <property type="evidence" value="ECO:0007669"/>
    <property type="project" value="InterPro"/>
</dbReference>
<dbReference type="GO" id="GO:0005634">
    <property type="term" value="C:nucleus"/>
    <property type="evidence" value="ECO:0007669"/>
    <property type="project" value="UniProtKB-SubCell"/>
</dbReference>
<keyword evidence="1" id="KW-0539">Nucleus</keyword>
<reference evidence="5 6" key="1">
    <citation type="journal article" date="2007" name="Nature">
        <title>Evolution of genes and genomes on the Drosophila phylogeny.</title>
        <authorList>
            <consortium name="Drosophila 12 Genomes Consortium"/>
            <person name="Clark A.G."/>
            <person name="Eisen M.B."/>
            <person name="Smith D.R."/>
            <person name="Bergman C.M."/>
            <person name="Oliver B."/>
            <person name="Markow T.A."/>
            <person name="Kaufman T.C."/>
            <person name="Kellis M."/>
            <person name="Gelbart W."/>
            <person name="Iyer V.N."/>
            <person name="Pollard D.A."/>
            <person name="Sackton T.B."/>
            <person name="Larracuente A.M."/>
            <person name="Singh N.D."/>
            <person name="Abad J.P."/>
            <person name="Abt D.N."/>
            <person name="Adryan B."/>
            <person name="Aguade M."/>
            <person name="Akashi H."/>
            <person name="Anderson W.W."/>
            <person name="Aquadro C.F."/>
            <person name="Ardell D.H."/>
            <person name="Arguello R."/>
            <person name="Artieri C.G."/>
            <person name="Barbash D.A."/>
            <person name="Barker D."/>
            <person name="Barsanti P."/>
            <person name="Batterham P."/>
            <person name="Batzoglou S."/>
            <person name="Begun D."/>
            <person name="Bhutkar A."/>
            <person name="Blanco E."/>
            <person name="Bosak S.A."/>
            <person name="Bradley R.K."/>
            <person name="Brand A.D."/>
            <person name="Brent M.R."/>
            <person name="Brooks A.N."/>
            <person name="Brown R.H."/>
            <person name="Butlin R.K."/>
            <person name="Caggese C."/>
            <person name="Calvi B.R."/>
            <person name="Bernardo de Carvalho A."/>
            <person name="Caspi A."/>
            <person name="Castrezana S."/>
            <person name="Celniker S.E."/>
            <person name="Chang J.L."/>
            <person name="Chapple C."/>
            <person name="Chatterji S."/>
            <person name="Chinwalla A."/>
            <person name="Civetta A."/>
            <person name="Clifton S.W."/>
            <person name="Comeron J.M."/>
            <person name="Costello J.C."/>
            <person name="Coyne J.A."/>
            <person name="Daub J."/>
            <person name="David R.G."/>
            <person name="Delcher A.L."/>
            <person name="Delehaunty K."/>
            <person name="Do C.B."/>
            <person name="Ebling H."/>
            <person name="Edwards K."/>
            <person name="Eickbush T."/>
            <person name="Evans J.D."/>
            <person name="Filipski A."/>
            <person name="Findeiss S."/>
            <person name="Freyhult E."/>
            <person name="Fulton L."/>
            <person name="Fulton R."/>
            <person name="Garcia A.C."/>
            <person name="Gardiner A."/>
            <person name="Garfield D.A."/>
            <person name="Garvin B.E."/>
            <person name="Gibson G."/>
            <person name="Gilbert D."/>
            <person name="Gnerre S."/>
            <person name="Godfrey J."/>
            <person name="Good R."/>
            <person name="Gotea V."/>
            <person name="Gravely B."/>
            <person name="Greenberg A.J."/>
            <person name="Griffiths-Jones S."/>
            <person name="Gross S."/>
            <person name="Guigo R."/>
            <person name="Gustafson E.A."/>
            <person name="Haerty W."/>
            <person name="Hahn M.W."/>
            <person name="Halligan D.L."/>
            <person name="Halpern A.L."/>
            <person name="Halter G.M."/>
            <person name="Han M.V."/>
            <person name="Heger A."/>
            <person name="Hillier L."/>
            <person name="Hinrichs A.S."/>
            <person name="Holmes I."/>
            <person name="Hoskins R.A."/>
            <person name="Hubisz M.J."/>
            <person name="Hultmark D."/>
            <person name="Huntley M.A."/>
            <person name="Jaffe D.B."/>
            <person name="Jagadeeshan S."/>
            <person name="Jeck W.R."/>
            <person name="Johnson J."/>
            <person name="Jones C.D."/>
            <person name="Jordan W.C."/>
            <person name="Karpen G.H."/>
            <person name="Kataoka E."/>
            <person name="Keightley P.D."/>
            <person name="Kheradpour P."/>
            <person name="Kirkness E.F."/>
            <person name="Koerich L.B."/>
            <person name="Kristiansen K."/>
            <person name="Kudrna D."/>
            <person name="Kulathinal R.J."/>
            <person name="Kumar S."/>
            <person name="Kwok R."/>
            <person name="Lander E."/>
            <person name="Langley C.H."/>
            <person name="Lapoint R."/>
            <person name="Lazzaro B.P."/>
            <person name="Lee S.J."/>
            <person name="Levesque L."/>
            <person name="Li R."/>
            <person name="Lin C.F."/>
            <person name="Lin M.F."/>
            <person name="Lindblad-Toh K."/>
            <person name="Llopart A."/>
            <person name="Long M."/>
            <person name="Low L."/>
            <person name="Lozovsky E."/>
            <person name="Lu J."/>
            <person name="Luo M."/>
            <person name="Machado C.A."/>
            <person name="Makalowski W."/>
            <person name="Marzo M."/>
            <person name="Matsuda M."/>
            <person name="Matzkin L."/>
            <person name="McAllister B."/>
            <person name="McBride C.S."/>
            <person name="McKernan B."/>
            <person name="McKernan K."/>
            <person name="Mendez-Lago M."/>
            <person name="Minx P."/>
            <person name="Mollenhauer M.U."/>
            <person name="Montooth K."/>
            <person name="Mount S.M."/>
            <person name="Mu X."/>
            <person name="Myers E."/>
            <person name="Negre B."/>
            <person name="Newfeld S."/>
            <person name="Nielsen R."/>
            <person name="Noor M.A."/>
            <person name="O'Grady P."/>
            <person name="Pachter L."/>
            <person name="Papaceit M."/>
            <person name="Parisi M.J."/>
            <person name="Parisi M."/>
            <person name="Parts L."/>
            <person name="Pedersen J.S."/>
            <person name="Pesole G."/>
            <person name="Phillippy A.M."/>
            <person name="Ponting C.P."/>
            <person name="Pop M."/>
            <person name="Porcelli D."/>
            <person name="Powell J.R."/>
            <person name="Prohaska S."/>
            <person name="Pruitt K."/>
            <person name="Puig M."/>
            <person name="Quesneville H."/>
            <person name="Ram K.R."/>
            <person name="Rand D."/>
            <person name="Rasmussen M.D."/>
            <person name="Reed L.K."/>
            <person name="Reenan R."/>
            <person name="Reily A."/>
            <person name="Remington K.A."/>
            <person name="Rieger T.T."/>
            <person name="Ritchie M.G."/>
            <person name="Robin C."/>
            <person name="Rogers Y.H."/>
            <person name="Rohde C."/>
            <person name="Rozas J."/>
            <person name="Rubenfield M.J."/>
            <person name="Ruiz A."/>
            <person name="Russo S."/>
            <person name="Salzberg S.L."/>
            <person name="Sanchez-Gracia A."/>
            <person name="Saranga D.J."/>
            <person name="Sato H."/>
            <person name="Schaeffer S.W."/>
            <person name="Schatz M.C."/>
            <person name="Schlenke T."/>
            <person name="Schwartz R."/>
            <person name="Segarra C."/>
            <person name="Singh R.S."/>
            <person name="Sirot L."/>
            <person name="Sirota M."/>
            <person name="Sisneros N.B."/>
            <person name="Smith C.D."/>
            <person name="Smith T.F."/>
            <person name="Spieth J."/>
            <person name="Stage D.E."/>
            <person name="Stark A."/>
            <person name="Stephan W."/>
            <person name="Strausberg R.L."/>
            <person name="Strempel S."/>
            <person name="Sturgill D."/>
            <person name="Sutton G."/>
            <person name="Sutton G.G."/>
            <person name="Tao W."/>
            <person name="Teichmann S."/>
            <person name="Tobari Y.N."/>
            <person name="Tomimura Y."/>
            <person name="Tsolas J.M."/>
            <person name="Valente V.L."/>
            <person name="Venter E."/>
            <person name="Venter J.C."/>
            <person name="Vicario S."/>
            <person name="Vieira F.G."/>
            <person name="Vilella A.J."/>
            <person name="Villasante A."/>
            <person name="Walenz B."/>
            <person name="Wang J."/>
            <person name="Wasserman M."/>
            <person name="Watts T."/>
            <person name="Wilson D."/>
            <person name="Wilson R.K."/>
            <person name="Wing R.A."/>
            <person name="Wolfner M.F."/>
            <person name="Wong A."/>
            <person name="Wong G.K."/>
            <person name="Wu C.I."/>
            <person name="Wu G."/>
            <person name="Yamamoto D."/>
            <person name="Yang H.P."/>
            <person name="Yang S.P."/>
            <person name="Yorke J.A."/>
            <person name="Yoshida K."/>
            <person name="Zdobnov E."/>
            <person name="Zhang P."/>
            <person name="Zhang Y."/>
            <person name="Zimin A.V."/>
            <person name="Baldwin J."/>
            <person name="Abdouelleil A."/>
            <person name="Abdulkadir J."/>
            <person name="Abebe A."/>
            <person name="Abera B."/>
            <person name="Abreu J."/>
            <person name="Acer S.C."/>
            <person name="Aftuck L."/>
            <person name="Alexander A."/>
            <person name="An P."/>
            <person name="Anderson E."/>
            <person name="Anderson S."/>
            <person name="Arachi H."/>
            <person name="Azer M."/>
            <person name="Bachantsang P."/>
            <person name="Barry A."/>
            <person name="Bayul T."/>
            <person name="Berlin A."/>
            <person name="Bessette D."/>
            <person name="Bloom T."/>
            <person name="Blye J."/>
            <person name="Boguslavskiy L."/>
            <person name="Bonnet C."/>
            <person name="Boukhgalter B."/>
            <person name="Bourzgui I."/>
            <person name="Brown A."/>
            <person name="Cahill P."/>
            <person name="Channer S."/>
            <person name="Cheshatsang Y."/>
            <person name="Chuda L."/>
            <person name="Citroen M."/>
            <person name="Collymore A."/>
            <person name="Cooke P."/>
            <person name="Costello M."/>
            <person name="D'Aco K."/>
            <person name="Daza R."/>
            <person name="De Haan G."/>
            <person name="DeGray S."/>
            <person name="DeMaso C."/>
            <person name="Dhargay N."/>
            <person name="Dooley K."/>
            <person name="Dooley E."/>
            <person name="Doricent M."/>
            <person name="Dorje P."/>
            <person name="Dorjee K."/>
            <person name="Dupes A."/>
            <person name="Elong R."/>
            <person name="Falk J."/>
            <person name="Farina A."/>
            <person name="Faro S."/>
            <person name="Ferguson D."/>
            <person name="Fisher S."/>
            <person name="Foley C.D."/>
            <person name="Franke A."/>
            <person name="Friedrich D."/>
            <person name="Gadbois L."/>
            <person name="Gearin G."/>
            <person name="Gearin C.R."/>
            <person name="Giannoukos G."/>
            <person name="Goode T."/>
            <person name="Graham J."/>
            <person name="Grandbois E."/>
            <person name="Grewal S."/>
            <person name="Gyaltsen K."/>
            <person name="Hafez N."/>
            <person name="Hagos B."/>
            <person name="Hall J."/>
            <person name="Henson C."/>
            <person name="Hollinger A."/>
            <person name="Honan T."/>
            <person name="Huard M.D."/>
            <person name="Hughes L."/>
            <person name="Hurhula B."/>
            <person name="Husby M.E."/>
            <person name="Kamat A."/>
            <person name="Kanga B."/>
            <person name="Kashin S."/>
            <person name="Khazanovich D."/>
            <person name="Kisner P."/>
            <person name="Lance K."/>
            <person name="Lara M."/>
            <person name="Lee W."/>
            <person name="Lennon N."/>
            <person name="Letendre F."/>
            <person name="LeVine R."/>
            <person name="Lipovsky A."/>
            <person name="Liu X."/>
            <person name="Liu J."/>
            <person name="Liu S."/>
            <person name="Lokyitsang T."/>
            <person name="Lokyitsang Y."/>
            <person name="Lubonja R."/>
            <person name="Lui A."/>
            <person name="MacDonald P."/>
            <person name="Magnisalis V."/>
            <person name="Maru K."/>
            <person name="Matthews C."/>
            <person name="McCusker W."/>
            <person name="McDonough S."/>
            <person name="Mehta T."/>
            <person name="Meldrim J."/>
            <person name="Meneus L."/>
            <person name="Mihai O."/>
            <person name="Mihalev A."/>
            <person name="Mihova T."/>
            <person name="Mittelman R."/>
            <person name="Mlenga V."/>
            <person name="Montmayeur A."/>
            <person name="Mulrain L."/>
            <person name="Navidi A."/>
            <person name="Naylor J."/>
            <person name="Negash T."/>
            <person name="Nguyen T."/>
            <person name="Nguyen N."/>
            <person name="Nicol R."/>
            <person name="Norbu C."/>
            <person name="Norbu N."/>
            <person name="Novod N."/>
            <person name="O'Neill B."/>
            <person name="Osman S."/>
            <person name="Markiewicz E."/>
            <person name="Oyono O.L."/>
            <person name="Patti C."/>
            <person name="Phunkhang P."/>
            <person name="Pierre F."/>
            <person name="Priest M."/>
            <person name="Raghuraman S."/>
            <person name="Rege F."/>
            <person name="Reyes R."/>
            <person name="Rise C."/>
            <person name="Rogov P."/>
            <person name="Ross K."/>
            <person name="Ryan E."/>
            <person name="Settipalli S."/>
            <person name="Shea T."/>
            <person name="Sherpa N."/>
            <person name="Shi L."/>
            <person name="Shih D."/>
            <person name="Sparrow T."/>
            <person name="Spaulding J."/>
            <person name="Stalker J."/>
            <person name="Stange-Thomann N."/>
            <person name="Stavropoulos S."/>
            <person name="Stone C."/>
            <person name="Strader C."/>
            <person name="Tesfaye S."/>
            <person name="Thomson T."/>
            <person name="Thoulutsang Y."/>
            <person name="Thoulutsang D."/>
            <person name="Topham K."/>
            <person name="Topping I."/>
            <person name="Tsamla T."/>
            <person name="Vassiliev H."/>
            <person name="Vo A."/>
            <person name="Wangchuk T."/>
            <person name="Wangdi T."/>
            <person name="Weiand M."/>
            <person name="Wilkinson J."/>
            <person name="Wilson A."/>
            <person name="Yadav S."/>
            <person name="Young G."/>
            <person name="Yu Q."/>
            <person name="Zembek L."/>
            <person name="Zhong D."/>
            <person name="Zimmer A."/>
            <person name="Zwirko Z."/>
            <person name="Jaffe D.B."/>
            <person name="Alvarez P."/>
            <person name="Brockman W."/>
            <person name="Butler J."/>
            <person name="Chin C."/>
            <person name="Gnerre S."/>
            <person name="Grabherr M."/>
            <person name="Kleber M."/>
            <person name="Mauceli E."/>
            <person name="MacCallum I."/>
        </authorList>
    </citation>
    <scope>NUCLEOTIDE SEQUENCE [LARGE SCALE GENOMIC DNA]</scope>
    <source>
        <strain evidence="6">MSH-3 / Tucson 14011-0111.49</strain>
    </source>
</reference>
<evidence type="ECO:0000313" key="6">
    <source>
        <dbReference type="Proteomes" id="UP000008744"/>
    </source>
</evidence>
<proteinExistence type="predicted"/>
<dbReference type="Pfam" id="PF10545">
    <property type="entry name" value="MADF_DNA_bdg"/>
    <property type="match status" value="1"/>
</dbReference>
<dbReference type="eggNOG" id="ENOG502T8ZI">
    <property type="taxonomic scope" value="Eukaryota"/>
</dbReference>
<dbReference type="PROSITE" id="PS51031">
    <property type="entry name" value="BESS"/>
    <property type="match status" value="1"/>
</dbReference>
<dbReference type="GO" id="GO:0006357">
    <property type="term" value="P:regulation of transcription by RNA polymerase II"/>
    <property type="evidence" value="ECO:0007669"/>
    <property type="project" value="TreeGrafter"/>
</dbReference>
<feature type="compositionally biased region" description="Basic residues" evidence="2">
    <location>
        <begin position="265"/>
        <end position="275"/>
    </location>
</feature>
<feature type="domain" description="BESS" evidence="4">
    <location>
        <begin position="188"/>
        <end position="227"/>
    </location>
</feature>
<dbReference type="PANTHER" id="PTHR12243">
    <property type="entry name" value="MADF DOMAIN TRANSCRIPTION FACTOR"/>
    <property type="match status" value="1"/>
</dbReference>
<organism evidence="6">
    <name type="scientific">Drosophila persimilis</name>
    <name type="common">Fruit fly</name>
    <dbReference type="NCBI Taxonomy" id="7234"/>
    <lineage>
        <taxon>Eukaryota</taxon>
        <taxon>Metazoa</taxon>
        <taxon>Ecdysozoa</taxon>
        <taxon>Arthropoda</taxon>
        <taxon>Hexapoda</taxon>
        <taxon>Insecta</taxon>
        <taxon>Pterygota</taxon>
        <taxon>Neoptera</taxon>
        <taxon>Endopterygota</taxon>
        <taxon>Diptera</taxon>
        <taxon>Brachycera</taxon>
        <taxon>Muscomorpha</taxon>
        <taxon>Ephydroidea</taxon>
        <taxon>Drosophilidae</taxon>
        <taxon>Drosophila</taxon>
        <taxon>Sophophora</taxon>
    </lineage>
</organism>
<feature type="domain" description="MADF" evidence="3">
    <location>
        <begin position="37"/>
        <end position="119"/>
    </location>
</feature>
<dbReference type="InterPro" id="IPR006578">
    <property type="entry name" value="MADF-dom"/>
</dbReference>
<dbReference type="OrthoDB" id="6147983at2759"/>
<dbReference type="PANTHER" id="PTHR12243:SF60">
    <property type="entry name" value="SI:CH211-15D5.12-RELATED"/>
    <property type="match status" value="1"/>
</dbReference>
<dbReference type="InterPro" id="IPR039353">
    <property type="entry name" value="TF_Adf1"/>
</dbReference>
<keyword evidence="6" id="KW-1185">Reference proteome</keyword>
<accession>B4H830</accession>
<dbReference type="PROSITE" id="PS51029">
    <property type="entry name" value="MADF"/>
    <property type="match status" value="1"/>
</dbReference>
<gene>
    <name evidence="5" type="primary">Dper\GL21014</name>
    <name evidence="5" type="ORF">Dper_GL21014</name>
</gene>